<dbReference type="AlphaFoldDB" id="A0AAD9KW95"/>
<dbReference type="PANTHER" id="PTHR47018">
    <property type="entry name" value="CXC DOMAIN-CONTAINING PROTEIN-RELATED"/>
    <property type="match status" value="1"/>
</dbReference>
<evidence type="ECO:0000313" key="2">
    <source>
        <dbReference type="Proteomes" id="UP001209878"/>
    </source>
</evidence>
<dbReference type="Proteomes" id="UP001209878">
    <property type="component" value="Unassembled WGS sequence"/>
</dbReference>
<dbReference type="EMBL" id="JAODUO010000564">
    <property type="protein sequence ID" value="KAK2178035.1"/>
    <property type="molecule type" value="Genomic_DNA"/>
</dbReference>
<gene>
    <name evidence="1" type="ORF">NP493_564g00014</name>
</gene>
<comment type="caution">
    <text evidence="1">The sequence shown here is derived from an EMBL/GenBank/DDBJ whole genome shotgun (WGS) entry which is preliminary data.</text>
</comment>
<evidence type="ECO:0000313" key="1">
    <source>
        <dbReference type="EMBL" id="KAK2178035.1"/>
    </source>
</evidence>
<proteinExistence type="predicted"/>
<protein>
    <submittedName>
        <fullName evidence="1">Uncharacterized protein</fullName>
    </submittedName>
</protein>
<organism evidence="1 2">
    <name type="scientific">Ridgeia piscesae</name>
    <name type="common">Tubeworm</name>
    <dbReference type="NCBI Taxonomy" id="27915"/>
    <lineage>
        <taxon>Eukaryota</taxon>
        <taxon>Metazoa</taxon>
        <taxon>Spiralia</taxon>
        <taxon>Lophotrochozoa</taxon>
        <taxon>Annelida</taxon>
        <taxon>Polychaeta</taxon>
        <taxon>Sedentaria</taxon>
        <taxon>Canalipalpata</taxon>
        <taxon>Sabellida</taxon>
        <taxon>Siboglinidae</taxon>
        <taxon>Ridgeia</taxon>
    </lineage>
</organism>
<reference evidence="1" key="1">
    <citation type="journal article" date="2023" name="Mol. Biol. Evol.">
        <title>Third-Generation Sequencing Reveals the Adaptive Role of the Epigenome in Three Deep-Sea Polychaetes.</title>
        <authorList>
            <person name="Perez M."/>
            <person name="Aroh O."/>
            <person name="Sun Y."/>
            <person name="Lan Y."/>
            <person name="Juniper S.K."/>
            <person name="Young C.R."/>
            <person name="Angers B."/>
            <person name="Qian P.Y."/>
        </authorList>
    </citation>
    <scope>NUCLEOTIDE SEQUENCE</scope>
    <source>
        <strain evidence="1">R07B-5</strain>
    </source>
</reference>
<name>A0AAD9KW95_RIDPI</name>
<sequence>MAMQKHAMFVIKKAIEFVNPGQVPVIEGDTPLFAQQKKCQWAYPNEVGESKMVCFMGFLHIEMTSQDCGGKLLTGSGWDRMFSLAGIFTTGIATSLLAGKHVKRTRYAYQLTLARLHVLKVQAYDNYCRDSYGPHEPMKMWEKRLISNVPTIN</sequence>
<keyword evidence="2" id="KW-1185">Reference proteome</keyword>
<dbReference type="PANTHER" id="PTHR47018:SF4">
    <property type="match status" value="1"/>
</dbReference>
<accession>A0AAD9KW95</accession>